<feature type="region of interest" description="Disordered" evidence="1">
    <location>
        <begin position="151"/>
        <end position="236"/>
    </location>
</feature>
<dbReference type="Proteomes" id="UP000007266">
    <property type="component" value="Linkage group 7"/>
</dbReference>
<feature type="compositionally biased region" description="Polar residues" evidence="1">
    <location>
        <begin position="178"/>
        <end position="187"/>
    </location>
</feature>
<feature type="compositionally biased region" description="Basic residues" evidence="1">
    <location>
        <begin position="158"/>
        <end position="177"/>
    </location>
</feature>
<evidence type="ECO:0000313" key="2">
    <source>
        <dbReference type="EMBL" id="KYB26256.1"/>
    </source>
</evidence>
<feature type="compositionally biased region" description="Low complexity" evidence="1">
    <location>
        <begin position="188"/>
        <end position="206"/>
    </location>
</feature>
<name>A0A139WE89_TRICA</name>
<sequence length="236" mass="26828">MELNPDPIIGLESRIWKEVSIRVAAPLLQATPAYQSLTQEQVKFALERAFVPNLNQYKIFSITDMIEDIIIVDGLVADYNTRETYIAPCCVSRTVQKIILPTSSLINVPFEVVTRLLIVPDREVDEYDVMMLAEETCEMLSTGSESKCLQHTAQERIRNRKRNRSTLRHKFITKQKSSHTSSRSVPQSLTSSISTTYSRSRTGSITKGNVSFHELPEEQEIEKDSQRKGSMRSSLD</sequence>
<dbReference type="EMBL" id="KQ971354">
    <property type="protein sequence ID" value="KYB26256.1"/>
    <property type="molecule type" value="Genomic_DNA"/>
</dbReference>
<evidence type="ECO:0000256" key="1">
    <source>
        <dbReference type="SAM" id="MobiDB-lite"/>
    </source>
</evidence>
<keyword evidence="3" id="KW-1185">Reference proteome</keyword>
<proteinExistence type="predicted"/>
<protein>
    <submittedName>
        <fullName evidence="2">Uncharacterized protein</fullName>
    </submittedName>
</protein>
<dbReference type="AlphaFoldDB" id="A0A139WE89"/>
<organism evidence="2 3">
    <name type="scientific">Tribolium castaneum</name>
    <name type="common">Red flour beetle</name>
    <dbReference type="NCBI Taxonomy" id="7070"/>
    <lineage>
        <taxon>Eukaryota</taxon>
        <taxon>Metazoa</taxon>
        <taxon>Ecdysozoa</taxon>
        <taxon>Arthropoda</taxon>
        <taxon>Hexapoda</taxon>
        <taxon>Insecta</taxon>
        <taxon>Pterygota</taxon>
        <taxon>Neoptera</taxon>
        <taxon>Endopterygota</taxon>
        <taxon>Coleoptera</taxon>
        <taxon>Polyphaga</taxon>
        <taxon>Cucujiformia</taxon>
        <taxon>Tenebrionidae</taxon>
        <taxon>Tenebrionidae incertae sedis</taxon>
        <taxon>Tribolium</taxon>
    </lineage>
</organism>
<gene>
    <name evidence="2" type="primary">AUGUSTUS-3.0.2_33684</name>
    <name evidence="2" type="ORF">TcasGA2_TC033684</name>
</gene>
<reference evidence="2 3" key="2">
    <citation type="journal article" date="2010" name="Nucleic Acids Res.">
        <title>BeetleBase in 2010: revisions to provide comprehensive genomic information for Tribolium castaneum.</title>
        <authorList>
            <person name="Kim H.S."/>
            <person name="Murphy T."/>
            <person name="Xia J."/>
            <person name="Caragea D."/>
            <person name="Park Y."/>
            <person name="Beeman R.W."/>
            <person name="Lorenzen M.D."/>
            <person name="Butcher S."/>
            <person name="Manak J.R."/>
            <person name="Brown S.J."/>
        </authorList>
    </citation>
    <scope>GENOME REANNOTATION</scope>
    <source>
        <strain evidence="2 3">Georgia GA2</strain>
    </source>
</reference>
<dbReference type="InParanoid" id="A0A139WE89"/>
<accession>A0A139WE89</accession>
<reference evidence="2 3" key="1">
    <citation type="journal article" date="2008" name="Nature">
        <title>The genome of the model beetle and pest Tribolium castaneum.</title>
        <authorList>
            <consortium name="Tribolium Genome Sequencing Consortium"/>
            <person name="Richards S."/>
            <person name="Gibbs R.A."/>
            <person name="Weinstock G.M."/>
            <person name="Brown S.J."/>
            <person name="Denell R."/>
            <person name="Beeman R.W."/>
            <person name="Gibbs R."/>
            <person name="Beeman R.W."/>
            <person name="Brown S.J."/>
            <person name="Bucher G."/>
            <person name="Friedrich M."/>
            <person name="Grimmelikhuijzen C.J."/>
            <person name="Klingler M."/>
            <person name="Lorenzen M."/>
            <person name="Richards S."/>
            <person name="Roth S."/>
            <person name="Schroder R."/>
            <person name="Tautz D."/>
            <person name="Zdobnov E.M."/>
            <person name="Muzny D."/>
            <person name="Gibbs R.A."/>
            <person name="Weinstock G.M."/>
            <person name="Attaway T."/>
            <person name="Bell S."/>
            <person name="Buhay C.J."/>
            <person name="Chandrabose M.N."/>
            <person name="Chavez D."/>
            <person name="Clerk-Blankenburg K.P."/>
            <person name="Cree A."/>
            <person name="Dao M."/>
            <person name="Davis C."/>
            <person name="Chacko J."/>
            <person name="Dinh H."/>
            <person name="Dugan-Rocha S."/>
            <person name="Fowler G."/>
            <person name="Garner T.T."/>
            <person name="Garnes J."/>
            <person name="Gnirke A."/>
            <person name="Hawes A."/>
            <person name="Hernandez J."/>
            <person name="Hines S."/>
            <person name="Holder M."/>
            <person name="Hume J."/>
            <person name="Jhangiani S.N."/>
            <person name="Joshi V."/>
            <person name="Khan Z.M."/>
            <person name="Jackson L."/>
            <person name="Kovar C."/>
            <person name="Kowis A."/>
            <person name="Lee S."/>
            <person name="Lewis L.R."/>
            <person name="Margolis J."/>
            <person name="Morgan M."/>
            <person name="Nazareth L.V."/>
            <person name="Nguyen N."/>
            <person name="Okwuonu G."/>
            <person name="Parker D."/>
            <person name="Richards S."/>
            <person name="Ruiz S.J."/>
            <person name="Santibanez J."/>
            <person name="Savard J."/>
            <person name="Scherer S.E."/>
            <person name="Schneider B."/>
            <person name="Sodergren E."/>
            <person name="Tautz D."/>
            <person name="Vattahil S."/>
            <person name="Villasana D."/>
            <person name="White C.S."/>
            <person name="Wright R."/>
            <person name="Park Y."/>
            <person name="Beeman R.W."/>
            <person name="Lord J."/>
            <person name="Oppert B."/>
            <person name="Lorenzen M."/>
            <person name="Brown S."/>
            <person name="Wang L."/>
            <person name="Savard J."/>
            <person name="Tautz D."/>
            <person name="Richards S."/>
            <person name="Weinstock G."/>
            <person name="Gibbs R.A."/>
            <person name="Liu Y."/>
            <person name="Worley K."/>
            <person name="Weinstock G."/>
            <person name="Elsik C.G."/>
            <person name="Reese J.T."/>
            <person name="Elhaik E."/>
            <person name="Landan G."/>
            <person name="Graur D."/>
            <person name="Arensburger P."/>
            <person name="Atkinson P."/>
            <person name="Beeman R.W."/>
            <person name="Beidler J."/>
            <person name="Brown S.J."/>
            <person name="Demuth J.P."/>
            <person name="Drury D.W."/>
            <person name="Du Y.Z."/>
            <person name="Fujiwara H."/>
            <person name="Lorenzen M."/>
            <person name="Maselli V."/>
            <person name="Osanai M."/>
            <person name="Park Y."/>
            <person name="Robertson H.M."/>
            <person name="Tu Z."/>
            <person name="Wang J.J."/>
            <person name="Wang S."/>
            <person name="Richards S."/>
            <person name="Song H."/>
            <person name="Zhang L."/>
            <person name="Sodergren E."/>
            <person name="Werner D."/>
            <person name="Stanke M."/>
            <person name="Morgenstern B."/>
            <person name="Solovyev V."/>
            <person name="Kosarev P."/>
            <person name="Brown G."/>
            <person name="Chen H.C."/>
            <person name="Ermolaeva O."/>
            <person name="Hlavina W."/>
            <person name="Kapustin Y."/>
            <person name="Kiryutin B."/>
            <person name="Kitts P."/>
            <person name="Maglott D."/>
            <person name="Pruitt K."/>
            <person name="Sapojnikov V."/>
            <person name="Souvorov A."/>
            <person name="Mackey A.J."/>
            <person name="Waterhouse R.M."/>
            <person name="Wyder S."/>
            <person name="Zdobnov E.M."/>
            <person name="Zdobnov E.M."/>
            <person name="Wyder S."/>
            <person name="Kriventseva E.V."/>
            <person name="Kadowaki T."/>
            <person name="Bork P."/>
            <person name="Aranda M."/>
            <person name="Bao R."/>
            <person name="Beermann A."/>
            <person name="Berns N."/>
            <person name="Bolognesi R."/>
            <person name="Bonneton F."/>
            <person name="Bopp D."/>
            <person name="Brown S.J."/>
            <person name="Bucher G."/>
            <person name="Butts T."/>
            <person name="Chaumot A."/>
            <person name="Denell R.E."/>
            <person name="Ferrier D.E."/>
            <person name="Friedrich M."/>
            <person name="Gordon C.M."/>
            <person name="Jindra M."/>
            <person name="Klingler M."/>
            <person name="Lan Q."/>
            <person name="Lattorff H.M."/>
            <person name="Laudet V."/>
            <person name="von Levetsow C."/>
            <person name="Liu Z."/>
            <person name="Lutz R."/>
            <person name="Lynch J.A."/>
            <person name="da Fonseca R.N."/>
            <person name="Posnien N."/>
            <person name="Reuter R."/>
            <person name="Roth S."/>
            <person name="Savard J."/>
            <person name="Schinko J.B."/>
            <person name="Schmitt C."/>
            <person name="Schoppmeier M."/>
            <person name="Schroder R."/>
            <person name="Shippy T.D."/>
            <person name="Simonnet F."/>
            <person name="Marques-Souza H."/>
            <person name="Tautz D."/>
            <person name="Tomoyasu Y."/>
            <person name="Trauner J."/>
            <person name="Van der Zee M."/>
            <person name="Vervoort M."/>
            <person name="Wittkopp N."/>
            <person name="Wimmer E.A."/>
            <person name="Yang X."/>
            <person name="Jones A.K."/>
            <person name="Sattelle D.B."/>
            <person name="Ebert P.R."/>
            <person name="Nelson D."/>
            <person name="Scott J.G."/>
            <person name="Beeman R.W."/>
            <person name="Muthukrishnan S."/>
            <person name="Kramer K.J."/>
            <person name="Arakane Y."/>
            <person name="Beeman R.W."/>
            <person name="Zhu Q."/>
            <person name="Hogenkamp D."/>
            <person name="Dixit R."/>
            <person name="Oppert B."/>
            <person name="Jiang H."/>
            <person name="Zou Z."/>
            <person name="Marshall J."/>
            <person name="Elpidina E."/>
            <person name="Vinokurov K."/>
            <person name="Oppert C."/>
            <person name="Zou Z."/>
            <person name="Evans J."/>
            <person name="Lu Z."/>
            <person name="Zhao P."/>
            <person name="Sumathipala N."/>
            <person name="Altincicek B."/>
            <person name="Vilcinskas A."/>
            <person name="Williams M."/>
            <person name="Hultmark D."/>
            <person name="Hetru C."/>
            <person name="Jiang H."/>
            <person name="Grimmelikhuijzen C.J."/>
            <person name="Hauser F."/>
            <person name="Cazzamali G."/>
            <person name="Williamson M."/>
            <person name="Park Y."/>
            <person name="Li B."/>
            <person name="Tanaka Y."/>
            <person name="Predel R."/>
            <person name="Neupert S."/>
            <person name="Schachtner J."/>
            <person name="Verleyen P."/>
            <person name="Raible F."/>
            <person name="Bork P."/>
            <person name="Friedrich M."/>
            <person name="Walden K.K."/>
            <person name="Robertson H.M."/>
            <person name="Angeli S."/>
            <person name="Foret S."/>
            <person name="Bucher G."/>
            <person name="Schuetz S."/>
            <person name="Maleszka R."/>
            <person name="Wimmer E.A."/>
            <person name="Beeman R.W."/>
            <person name="Lorenzen M."/>
            <person name="Tomoyasu Y."/>
            <person name="Miller S.C."/>
            <person name="Grossmann D."/>
            <person name="Bucher G."/>
        </authorList>
    </citation>
    <scope>NUCLEOTIDE SEQUENCE [LARGE SCALE GENOMIC DNA]</scope>
    <source>
        <strain evidence="2 3">Georgia GA2</strain>
    </source>
</reference>
<evidence type="ECO:0000313" key="3">
    <source>
        <dbReference type="Proteomes" id="UP000007266"/>
    </source>
</evidence>